<evidence type="ECO:0000313" key="4">
    <source>
        <dbReference type="EMBL" id="MDO6413420.1"/>
    </source>
</evidence>
<keyword evidence="2" id="KW-1133">Transmembrane helix</keyword>
<accession>A0ABT8Y519</accession>
<dbReference type="Pfam" id="PF07589">
    <property type="entry name" value="PEP-CTERM"/>
    <property type="match status" value="1"/>
</dbReference>
<evidence type="ECO:0000259" key="3">
    <source>
        <dbReference type="Pfam" id="PF07589"/>
    </source>
</evidence>
<name>A0ABT8Y519_9SPHN</name>
<proteinExistence type="predicted"/>
<comment type="caution">
    <text evidence="4">The sequence shown here is derived from an EMBL/GenBank/DDBJ whole genome shotgun (WGS) entry which is preliminary data.</text>
</comment>
<dbReference type="EMBL" id="JAUOTP010000001">
    <property type="protein sequence ID" value="MDO6413420.1"/>
    <property type="molecule type" value="Genomic_DNA"/>
</dbReference>
<dbReference type="RefSeq" id="WP_303539797.1">
    <property type="nucleotide sequence ID" value="NZ_JAUOTP010000001.1"/>
</dbReference>
<evidence type="ECO:0000313" key="5">
    <source>
        <dbReference type="Proteomes" id="UP001169764"/>
    </source>
</evidence>
<dbReference type="NCBIfam" id="NF035944">
    <property type="entry name" value="PEPxxWA-CTERM"/>
    <property type="match status" value="1"/>
</dbReference>
<protein>
    <submittedName>
        <fullName evidence="4">PEPxxWA-CTERM sorting domain-containing protein</fullName>
    </submittedName>
</protein>
<feature type="domain" description="Ice-binding protein C-terminal" evidence="3">
    <location>
        <begin position="168"/>
        <end position="190"/>
    </location>
</feature>
<dbReference type="Proteomes" id="UP001169764">
    <property type="component" value="Unassembled WGS sequence"/>
</dbReference>
<gene>
    <name evidence="4" type="ORF">Q4F19_03405</name>
</gene>
<organism evidence="4 5">
    <name type="scientific">Sphingomonas natans</name>
    <dbReference type="NCBI Taxonomy" id="3063330"/>
    <lineage>
        <taxon>Bacteria</taxon>
        <taxon>Pseudomonadati</taxon>
        <taxon>Pseudomonadota</taxon>
        <taxon>Alphaproteobacteria</taxon>
        <taxon>Sphingomonadales</taxon>
        <taxon>Sphingomonadaceae</taxon>
        <taxon>Sphingomonas</taxon>
    </lineage>
</organism>
<evidence type="ECO:0000256" key="2">
    <source>
        <dbReference type="SAM" id="Phobius"/>
    </source>
</evidence>
<feature type="compositionally biased region" description="Low complexity" evidence="1">
    <location>
        <begin position="130"/>
        <end position="143"/>
    </location>
</feature>
<feature type="transmembrane region" description="Helical" evidence="2">
    <location>
        <begin position="16"/>
        <end position="34"/>
    </location>
</feature>
<keyword evidence="5" id="KW-1185">Reference proteome</keyword>
<reference evidence="4" key="1">
    <citation type="submission" date="2023-07" db="EMBL/GenBank/DDBJ databases">
        <authorList>
            <person name="Kim M."/>
        </authorList>
    </citation>
    <scope>NUCLEOTIDE SEQUENCE</scope>
    <source>
        <strain evidence="4">BIUV-7</strain>
    </source>
</reference>
<dbReference type="InterPro" id="IPR013424">
    <property type="entry name" value="Ice-binding_C"/>
</dbReference>
<feature type="transmembrane region" description="Helical" evidence="2">
    <location>
        <begin position="172"/>
        <end position="189"/>
    </location>
</feature>
<keyword evidence="2" id="KW-0472">Membrane</keyword>
<evidence type="ECO:0000256" key="1">
    <source>
        <dbReference type="SAM" id="MobiDB-lite"/>
    </source>
</evidence>
<dbReference type="NCBIfam" id="TIGR02595">
    <property type="entry name" value="PEP_CTERM"/>
    <property type="match status" value="1"/>
</dbReference>
<feature type="region of interest" description="Disordered" evidence="1">
    <location>
        <begin position="121"/>
        <end position="158"/>
    </location>
</feature>
<feature type="compositionally biased region" description="Polar residues" evidence="1">
    <location>
        <begin position="146"/>
        <end position="155"/>
    </location>
</feature>
<keyword evidence="2" id="KW-0812">Transmembrane</keyword>
<feature type="region of interest" description="Disordered" evidence="1">
    <location>
        <begin position="196"/>
        <end position="217"/>
    </location>
</feature>
<sequence length="217" mass="23106">MADTIPMLRREQRRHLLMNGWLIAGFIVVGTAVTNERGIFRPVGFDGLSATARAFIAMASPAGIGPRLRDVRSVSALDPFEVTAPSRDVRRRLIDAIDWMPGEGEDPTQTPLSFGNGAPPITVADAGNDGQPAPGQQAFAAPPSTLGVTNPTIPEQDTVLPPGLDTGAVPEPATWAMLILGFGLVGGLLRSVEQRRRMTAQPVTRRRRGQRSGQIAG</sequence>